<keyword evidence="1" id="KW-1133">Transmembrane helix</keyword>
<dbReference type="GO" id="GO:0016020">
    <property type="term" value="C:membrane"/>
    <property type="evidence" value="ECO:0007669"/>
    <property type="project" value="TreeGrafter"/>
</dbReference>
<dbReference type="Gene3D" id="3.40.50.1820">
    <property type="entry name" value="alpha/beta hydrolase"/>
    <property type="match status" value="1"/>
</dbReference>
<reference evidence="3 4" key="1">
    <citation type="submission" date="2019-02" db="EMBL/GenBank/DDBJ databases">
        <title>Genomic Encyclopedia of Archaeal and Bacterial Type Strains, Phase II (KMG-II): from individual species to whole genera.</title>
        <authorList>
            <person name="Goeker M."/>
        </authorList>
    </citation>
    <scope>NUCLEOTIDE SEQUENCE [LARGE SCALE GENOMIC DNA]</scope>
    <source>
        <strain evidence="3 4">DSM 18101</strain>
    </source>
</reference>
<dbReference type="GO" id="GO:0046464">
    <property type="term" value="P:acylglycerol catabolic process"/>
    <property type="evidence" value="ECO:0007669"/>
    <property type="project" value="TreeGrafter"/>
</dbReference>
<dbReference type="PRINTS" id="PR00412">
    <property type="entry name" value="EPOXHYDRLASE"/>
</dbReference>
<dbReference type="PRINTS" id="PR00111">
    <property type="entry name" value="ABHYDROLASE"/>
</dbReference>
<gene>
    <name evidence="3" type="ORF">BDD14_4797</name>
</gene>
<comment type="caution">
    <text evidence="3">The sequence shown here is derived from an EMBL/GenBank/DDBJ whole genome shotgun (WGS) entry which is preliminary data.</text>
</comment>
<dbReference type="EMBL" id="SHKW01000001">
    <property type="protein sequence ID" value="RZU43166.1"/>
    <property type="molecule type" value="Genomic_DNA"/>
</dbReference>
<keyword evidence="4" id="KW-1185">Reference proteome</keyword>
<feature type="domain" description="AB hydrolase-1" evidence="2">
    <location>
        <begin position="69"/>
        <end position="288"/>
    </location>
</feature>
<dbReference type="InterPro" id="IPR000073">
    <property type="entry name" value="AB_hydrolase_1"/>
</dbReference>
<accession>A0A4V2G517</accession>
<evidence type="ECO:0000259" key="2">
    <source>
        <dbReference type="Pfam" id="PF00561"/>
    </source>
</evidence>
<dbReference type="InterPro" id="IPR000639">
    <property type="entry name" value="Epox_hydrolase-like"/>
</dbReference>
<proteinExistence type="predicted"/>
<sequence length="319" mass="35343">MKILGRALLILVVFAVACGLIFYFNPLWVADQQMRLHLWREGVKSKYVEAGGYRLHYFEAQPQKGGGEPLLLIHGLGARGEDWSNMIPAMAAHGFHVYAPDLPGYGRSSRPKDADYSIAMEEAAVVAFAQAVHLPHAFVGGWSMGGWVAMKMAVEHPEMVDRLVVYDSAGVYFPADFGAELFVPVDSPGIARLLKALTPHPQTMPPFVARDVLRKFARNGWVTKRSMAAMTTGRDLLDFRLHEIRQPTLVVWGSEDHLIPLAVGRRIHEGIPNSSLSIVEGCGHLAPLECWQPVSETTEMFLHAQPPMERGERTLAASR</sequence>
<name>A0A4V2G517_9BACT</name>
<keyword evidence="1" id="KW-0812">Transmembrane</keyword>
<dbReference type="AlphaFoldDB" id="A0A4V2G517"/>
<dbReference type="Proteomes" id="UP000292958">
    <property type="component" value="Unassembled WGS sequence"/>
</dbReference>
<protein>
    <submittedName>
        <fullName evidence="3">Pimeloyl-ACP methyl ester carboxylesterase</fullName>
    </submittedName>
</protein>
<evidence type="ECO:0000313" key="4">
    <source>
        <dbReference type="Proteomes" id="UP000292958"/>
    </source>
</evidence>
<keyword evidence="1" id="KW-0472">Membrane</keyword>
<dbReference type="SUPFAM" id="SSF53474">
    <property type="entry name" value="alpha/beta-Hydrolases"/>
    <property type="match status" value="1"/>
</dbReference>
<dbReference type="InterPro" id="IPR029058">
    <property type="entry name" value="AB_hydrolase_fold"/>
</dbReference>
<organism evidence="3 4">
    <name type="scientific">Edaphobacter modestus</name>
    <dbReference type="NCBI Taxonomy" id="388466"/>
    <lineage>
        <taxon>Bacteria</taxon>
        <taxon>Pseudomonadati</taxon>
        <taxon>Acidobacteriota</taxon>
        <taxon>Terriglobia</taxon>
        <taxon>Terriglobales</taxon>
        <taxon>Acidobacteriaceae</taxon>
        <taxon>Edaphobacter</taxon>
    </lineage>
</organism>
<dbReference type="PROSITE" id="PS51257">
    <property type="entry name" value="PROKAR_LIPOPROTEIN"/>
    <property type="match status" value="1"/>
</dbReference>
<dbReference type="GO" id="GO:0047372">
    <property type="term" value="F:monoacylglycerol lipase activity"/>
    <property type="evidence" value="ECO:0007669"/>
    <property type="project" value="TreeGrafter"/>
</dbReference>
<feature type="transmembrane region" description="Helical" evidence="1">
    <location>
        <begin position="7"/>
        <end position="28"/>
    </location>
</feature>
<dbReference type="InterPro" id="IPR050266">
    <property type="entry name" value="AB_hydrolase_sf"/>
</dbReference>
<dbReference type="Pfam" id="PF00561">
    <property type="entry name" value="Abhydrolase_1"/>
    <property type="match status" value="1"/>
</dbReference>
<dbReference type="OrthoDB" id="9773293at2"/>
<dbReference type="RefSeq" id="WP_130421514.1">
    <property type="nucleotide sequence ID" value="NZ_SHKW01000001.1"/>
</dbReference>
<evidence type="ECO:0000256" key="1">
    <source>
        <dbReference type="SAM" id="Phobius"/>
    </source>
</evidence>
<dbReference type="PANTHER" id="PTHR43798">
    <property type="entry name" value="MONOACYLGLYCEROL LIPASE"/>
    <property type="match status" value="1"/>
</dbReference>
<evidence type="ECO:0000313" key="3">
    <source>
        <dbReference type="EMBL" id="RZU43166.1"/>
    </source>
</evidence>
<dbReference type="PANTHER" id="PTHR43798:SF5">
    <property type="entry name" value="MONOACYLGLYCEROL LIPASE ABHD6"/>
    <property type="match status" value="1"/>
</dbReference>